<accession>A0A7V0IA82</accession>
<sequence length="97" mass="11513">MPIKIANIILDGRFGGPQNQILQVAERLKKYGIETIVIIPKKDSEFFYSKLVEKNISVKRLSLHRLTKHKPHLVGWFLFFIPELFSLYRYLKKENIR</sequence>
<name>A0A7V0IA82_DESA2</name>
<gene>
    <name evidence="2" type="ORF">ENF30_02115</name>
</gene>
<dbReference type="Gene3D" id="3.40.50.2000">
    <property type="entry name" value="Glycogen Phosphorylase B"/>
    <property type="match status" value="1"/>
</dbReference>
<comment type="caution">
    <text evidence="2">The sequence shown here is derived from an EMBL/GenBank/DDBJ whole genome shotgun (WGS) entry which is preliminary data.</text>
</comment>
<evidence type="ECO:0000256" key="1">
    <source>
        <dbReference type="SAM" id="Phobius"/>
    </source>
</evidence>
<keyword evidence="1" id="KW-0812">Transmembrane</keyword>
<reference evidence="2" key="1">
    <citation type="journal article" date="2020" name="mSystems">
        <title>Genome- and Community-Level Interaction Insights into Carbon Utilization and Element Cycling Functions of Hydrothermarchaeota in Hydrothermal Sediment.</title>
        <authorList>
            <person name="Zhou Z."/>
            <person name="Liu Y."/>
            <person name="Xu W."/>
            <person name="Pan J."/>
            <person name="Luo Z.H."/>
            <person name="Li M."/>
        </authorList>
    </citation>
    <scope>NUCLEOTIDE SEQUENCE [LARGE SCALE GENOMIC DNA]</scope>
    <source>
        <strain evidence="2">HyVt-113</strain>
    </source>
</reference>
<keyword evidence="1" id="KW-1133">Transmembrane helix</keyword>
<keyword evidence="1" id="KW-0472">Membrane</keyword>
<evidence type="ECO:0000313" key="2">
    <source>
        <dbReference type="EMBL" id="HDD35575.1"/>
    </source>
</evidence>
<evidence type="ECO:0008006" key="3">
    <source>
        <dbReference type="Google" id="ProtNLM"/>
    </source>
</evidence>
<feature type="transmembrane region" description="Helical" evidence="1">
    <location>
        <begin position="73"/>
        <end position="91"/>
    </location>
</feature>
<proteinExistence type="predicted"/>
<organism evidence="2">
    <name type="scientific">Desulfofervidus auxilii</name>
    <dbReference type="NCBI Taxonomy" id="1621989"/>
    <lineage>
        <taxon>Bacteria</taxon>
        <taxon>Pseudomonadati</taxon>
        <taxon>Thermodesulfobacteriota</taxon>
        <taxon>Candidatus Desulfofervidia</taxon>
        <taxon>Candidatus Desulfofervidales</taxon>
        <taxon>Candidatus Desulfofervidaceae</taxon>
        <taxon>Candidatus Desulfofervidus</taxon>
    </lineage>
</organism>
<dbReference type="AlphaFoldDB" id="A0A7V0IA82"/>
<dbReference type="Proteomes" id="UP000885706">
    <property type="component" value="Unassembled WGS sequence"/>
</dbReference>
<protein>
    <recommendedName>
        <fullName evidence="3">Glycosyltransferase subfamily 4-like N-terminal domain-containing protein</fullName>
    </recommendedName>
</protein>
<dbReference type="EMBL" id="DQWQ01000092">
    <property type="protein sequence ID" value="HDD35575.1"/>
    <property type="molecule type" value="Genomic_DNA"/>
</dbReference>
<feature type="non-terminal residue" evidence="2">
    <location>
        <position position="97"/>
    </location>
</feature>